<proteinExistence type="predicted"/>
<evidence type="ECO:0000313" key="1">
    <source>
        <dbReference type="EMBL" id="NCJ05208.1"/>
    </source>
</evidence>
<comment type="caution">
    <text evidence="1">The sequence shown here is derived from an EMBL/GenBank/DDBJ whole genome shotgun (WGS) entry which is preliminary data.</text>
</comment>
<name>A0A8K2ANA8_9CYAN</name>
<organism evidence="1 2">
    <name type="scientific">Petrachloros mirabilis ULC683</name>
    <dbReference type="NCBI Taxonomy" id="2781853"/>
    <lineage>
        <taxon>Bacteria</taxon>
        <taxon>Bacillati</taxon>
        <taxon>Cyanobacteriota</taxon>
        <taxon>Cyanophyceae</taxon>
        <taxon>Synechococcales</taxon>
        <taxon>Petrachlorosaceae</taxon>
        <taxon>Petrachloros</taxon>
        <taxon>Petrachloros mirabilis</taxon>
    </lineage>
</organism>
<keyword evidence="2" id="KW-1185">Reference proteome</keyword>
<sequence>MLSEWIQLSEDIAGIQPVAFAYLPNLESMFSIFQSLCDLGEVAKADAIAQRILDLHERVDRPGHYGVEIKDLAEGEFERLFVSGGAIEQLNRLEVSDAPKRETDEFPPWSSGDYQDDWLADLMHSLNSFSEANALLKSRSIQSVSNLLRRLADLSKGAKGRAKQQLNDWFWDEYMASEDSDWMDAI</sequence>
<dbReference type="RefSeq" id="WP_161823688.1">
    <property type="nucleotide sequence ID" value="NZ_WVIC01000002.1"/>
</dbReference>
<dbReference type="AlphaFoldDB" id="A0A8K2ANA8"/>
<protein>
    <submittedName>
        <fullName evidence="1">Uncharacterized protein</fullName>
    </submittedName>
</protein>
<reference evidence="1" key="1">
    <citation type="submission" date="2019-12" db="EMBL/GenBank/DDBJ databases">
        <title>High-Quality draft genome sequences of three cyanobacteria isolated from the limestone walls of the Old Cathedral of Coimbra.</title>
        <authorList>
            <person name="Tiago I."/>
            <person name="Soares F."/>
            <person name="Portugal A."/>
        </authorList>
    </citation>
    <scope>NUCLEOTIDE SEQUENCE [LARGE SCALE GENOMIC DNA]</scope>
    <source>
        <strain evidence="1">C</strain>
    </source>
</reference>
<dbReference type="Proteomes" id="UP000607397">
    <property type="component" value="Unassembled WGS sequence"/>
</dbReference>
<gene>
    <name evidence="1" type="ORF">GS597_01465</name>
</gene>
<evidence type="ECO:0000313" key="2">
    <source>
        <dbReference type="Proteomes" id="UP000607397"/>
    </source>
</evidence>
<dbReference type="EMBL" id="WVIC01000002">
    <property type="protein sequence ID" value="NCJ05208.1"/>
    <property type="molecule type" value="Genomic_DNA"/>
</dbReference>
<accession>A0A8K2ANA8</accession>